<evidence type="ECO:0000256" key="1">
    <source>
        <dbReference type="SAM" id="MobiDB-lite"/>
    </source>
</evidence>
<proteinExistence type="predicted"/>
<accession>A0A0F9P509</accession>
<gene>
    <name evidence="2" type="ORF">LCGC14_0870020</name>
</gene>
<feature type="region of interest" description="Disordered" evidence="1">
    <location>
        <begin position="156"/>
        <end position="183"/>
    </location>
</feature>
<evidence type="ECO:0000313" key="2">
    <source>
        <dbReference type="EMBL" id="KKN26900.1"/>
    </source>
</evidence>
<sequence length="183" mass="20007">MSRTPPSPTALRVAELSQNAKTPFSLRPDAESLRAIAQELGLTSVRKLAFRGTITALGNTDWQLDAHLGATVVQPCVVTLEPVQTRIDAKVTRLFIKDYVEPDEPEAEMPEDDRSEPLGQWIDPAAVMVEALAIEVPEYPRANGAELGQAVYTKPGEIPMTDEDARPFAGLAGLRQKLEDDED</sequence>
<dbReference type="AlphaFoldDB" id="A0A0F9P509"/>
<dbReference type="InterPro" id="IPR003772">
    <property type="entry name" value="YceD"/>
</dbReference>
<protein>
    <recommendedName>
        <fullName evidence="3">DUF177 domain-containing protein</fullName>
    </recommendedName>
</protein>
<comment type="caution">
    <text evidence="2">The sequence shown here is derived from an EMBL/GenBank/DDBJ whole genome shotgun (WGS) entry which is preliminary data.</text>
</comment>
<reference evidence="2" key="1">
    <citation type="journal article" date="2015" name="Nature">
        <title>Complex archaea that bridge the gap between prokaryotes and eukaryotes.</title>
        <authorList>
            <person name="Spang A."/>
            <person name="Saw J.H."/>
            <person name="Jorgensen S.L."/>
            <person name="Zaremba-Niedzwiedzka K."/>
            <person name="Martijn J."/>
            <person name="Lind A.E."/>
            <person name="van Eijk R."/>
            <person name="Schleper C."/>
            <person name="Guy L."/>
            <person name="Ettema T.J."/>
        </authorList>
    </citation>
    <scope>NUCLEOTIDE SEQUENCE</scope>
</reference>
<dbReference type="EMBL" id="LAZR01002684">
    <property type="protein sequence ID" value="KKN26900.1"/>
    <property type="molecule type" value="Genomic_DNA"/>
</dbReference>
<dbReference type="Pfam" id="PF02620">
    <property type="entry name" value="YceD"/>
    <property type="match status" value="1"/>
</dbReference>
<name>A0A0F9P509_9ZZZZ</name>
<evidence type="ECO:0008006" key="3">
    <source>
        <dbReference type="Google" id="ProtNLM"/>
    </source>
</evidence>
<organism evidence="2">
    <name type="scientific">marine sediment metagenome</name>
    <dbReference type="NCBI Taxonomy" id="412755"/>
    <lineage>
        <taxon>unclassified sequences</taxon>
        <taxon>metagenomes</taxon>
        <taxon>ecological metagenomes</taxon>
    </lineage>
</organism>